<gene>
    <name evidence="2" type="ORF">g.11270</name>
</gene>
<name>A0A0A1WRG1_ZEUCU</name>
<reference evidence="2" key="1">
    <citation type="submission" date="2014-11" db="EMBL/GenBank/DDBJ databases">
        <authorList>
            <person name="Geib S."/>
        </authorList>
    </citation>
    <scope>NUCLEOTIDE SEQUENCE</scope>
</reference>
<keyword evidence="1" id="KW-1133">Transmembrane helix</keyword>
<protein>
    <submittedName>
        <fullName evidence="2">Uncharacterized protein</fullName>
    </submittedName>
</protein>
<proteinExistence type="predicted"/>
<reference evidence="2" key="2">
    <citation type="journal article" date="2015" name="Gigascience">
        <title>Reconstructing a comprehensive transcriptome assembly of a white-pupal translocated strain of the pest fruit fly Bactrocera cucurbitae.</title>
        <authorList>
            <person name="Sim S.B."/>
            <person name="Calla B."/>
            <person name="Hall B."/>
            <person name="DeRego T."/>
            <person name="Geib S.M."/>
        </authorList>
    </citation>
    <scope>NUCLEOTIDE SEQUENCE</scope>
</reference>
<feature type="transmembrane region" description="Helical" evidence="1">
    <location>
        <begin position="165"/>
        <end position="185"/>
    </location>
</feature>
<keyword evidence="1" id="KW-0472">Membrane</keyword>
<evidence type="ECO:0000256" key="1">
    <source>
        <dbReference type="SAM" id="Phobius"/>
    </source>
</evidence>
<dbReference type="AlphaFoldDB" id="A0A0A1WRG1"/>
<dbReference type="EMBL" id="GBXI01013264">
    <property type="protein sequence ID" value="JAD01028.1"/>
    <property type="molecule type" value="Transcribed_RNA"/>
</dbReference>
<keyword evidence="1" id="KW-0812">Transmembrane</keyword>
<sequence>MFTESSAMSYANRREGKCRFQACPCEKCASFREDRLASGCYNELSDTPPERPSLKYAPSNGNNCACKPCDIGPMYKRKYRPNGGQRRKQDTDEIKHCCCSDATESQVCNSGTGCCNTNSNFMSYMINVISFIAFTIIAILLFWLKMVEWTCALSVKIYHSNRKSQLIVISIISFMFITMFFTYLMSGTSNELHSKHITPCKGSHCATVTKKFTVTITDDKAREIYKQSKLYAIPLEMKQPPTLLLYLRSLILKEE</sequence>
<organism evidence="2">
    <name type="scientific">Zeugodacus cucurbitae</name>
    <name type="common">Melon fruit fly</name>
    <name type="synonym">Bactrocera cucurbitae</name>
    <dbReference type="NCBI Taxonomy" id="28588"/>
    <lineage>
        <taxon>Eukaryota</taxon>
        <taxon>Metazoa</taxon>
        <taxon>Ecdysozoa</taxon>
        <taxon>Arthropoda</taxon>
        <taxon>Hexapoda</taxon>
        <taxon>Insecta</taxon>
        <taxon>Pterygota</taxon>
        <taxon>Neoptera</taxon>
        <taxon>Endopterygota</taxon>
        <taxon>Diptera</taxon>
        <taxon>Brachycera</taxon>
        <taxon>Muscomorpha</taxon>
        <taxon>Tephritoidea</taxon>
        <taxon>Tephritidae</taxon>
        <taxon>Zeugodacus</taxon>
        <taxon>Zeugodacus</taxon>
    </lineage>
</organism>
<accession>A0A0A1WRG1</accession>
<feature type="transmembrane region" description="Helical" evidence="1">
    <location>
        <begin position="124"/>
        <end position="144"/>
    </location>
</feature>
<evidence type="ECO:0000313" key="2">
    <source>
        <dbReference type="EMBL" id="JAD01028.1"/>
    </source>
</evidence>